<proteinExistence type="predicted"/>
<dbReference type="RefSeq" id="WP_087631305.1">
    <property type="nucleotide sequence ID" value="NZ_FCNZ02000012.1"/>
</dbReference>
<sequence>MQNRLHLDEKTPKMYRHAACAAEPAIVHLEMVIGHYVQSGHRNTPATFTAQYWLGRIAELQMRFDLLPPQKVRLVRLENALSVFIAREQQPDGTMTRRAA</sequence>
<organism evidence="1 2">
    <name type="scientific">Caballeronia telluris</name>
    <dbReference type="NCBI Taxonomy" id="326475"/>
    <lineage>
        <taxon>Bacteria</taxon>
        <taxon>Pseudomonadati</taxon>
        <taxon>Pseudomonadota</taxon>
        <taxon>Betaproteobacteria</taxon>
        <taxon>Burkholderiales</taxon>
        <taxon>Burkholderiaceae</taxon>
        <taxon>Caballeronia</taxon>
    </lineage>
</organism>
<keyword evidence="2" id="KW-1185">Reference proteome</keyword>
<reference evidence="1" key="1">
    <citation type="submission" date="2016-01" db="EMBL/GenBank/DDBJ databases">
        <authorList>
            <person name="Peeters Charlotte."/>
        </authorList>
    </citation>
    <scope>NUCLEOTIDE SEQUENCE</scope>
    <source>
        <strain evidence="1">LMG 22936</strain>
    </source>
</reference>
<dbReference type="AlphaFoldDB" id="A0A158ISW7"/>
<evidence type="ECO:0000313" key="1">
    <source>
        <dbReference type="EMBL" id="SAL59658.1"/>
    </source>
</evidence>
<name>A0A158ISW7_9BURK</name>
<evidence type="ECO:0000313" key="2">
    <source>
        <dbReference type="Proteomes" id="UP000054717"/>
    </source>
</evidence>
<gene>
    <name evidence="1" type="ORF">AWB66_03359</name>
</gene>
<comment type="caution">
    <text evidence="1">The sequence shown here is derived from an EMBL/GenBank/DDBJ whole genome shotgun (WGS) entry which is preliminary data.</text>
</comment>
<dbReference type="EMBL" id="FCNZ02000012">
    <property type="protein sequence ID" value="SAL59658.1"/>
    <property type="molecule type" value="Genomic_DNA"/>
</dbReference>
<protein>
    <submittedName>
        <fullName evidence="1">Uncharacterized protein</fullName>
    </submittedName>
</protein>
<accession>A0A158ISW7</accession>
<dbReference type="Proteomes" id="UP000054717">
    <property type="component" value="Unassembled WGS sequence"/>
</dbReference>